<evidence type="ECO:0000313" key="2">
    <source>
        <dbReference type="EMBL" id="BAU95230.1"/>
    </source>
</evidence>
<keyword evidence="3" id="KW-1185">Reference proteome</keyword>
<proteinExistence type="predicted"/>
<evidence type="ECO:0000313" key="3">
    <source>
        <dbReference type="Proteomes" id="UP000218244"/>
    </source>
</evidence>
<reference evidence="2 3" key="1">
    <citation type="submission" date="2016-02" db="EMBL/GenBank/DDBJ databases">
        <title>Corynebacterium glutamicum N24 whole genome sequencing project.</title>
        <authorList>
            <person name="Matsutani M."/>
            <person name="Nangtapong N."/>
            <person name="Yakushi T."/>
            <person name="Matsushita K."/>
        </authorList>
    </citation>
    <scope>NUCLEOTIDE SEQUENCE [LARGE SCALE GENOMIC DNA]</scope>
    <source>
        <strain evidence="2 3">N24</strain>
    </source>
</reference>
<protein>
    <submittedName>
        <fullName evidence="2">Uncharacterized protein</fullName>
    </submittedName>
</protein>
<organism evidence="2 3">
    <name type="scientific">Corynebacterium suranareeae</name>
    <dbReference type="NCBI Taxonomy" id="2506452"/>
    <lineage>
        <taxon>Bacteria</taxon>
        <taxon>Bacillati</taxon>
        <taxon>Actinomycetota</taxon>
        <taxon>Actinomycetes</taxon>
        <taxon>Mycobacteriales</taxon>
        <taxon>Corynebacteriaceae</taxon>
        <taxon>Corynebacterium</taxon>
    </lineage>
</organism>
<accession>A0A160PS91</accession>
<dbReference type="Proteomes" id="UP000218244">
    <property type="component" value="Chromosome"/>
</dbReference>
<gene>
    <name evidence="2" type="ORF">N24_0968</name>
</gene>
<feature type="region of interest" description="Disordered" evidence="1">
    <location>
        <begin position="44"/>
        <end position="83"/>
    </location>
</feature>
<feature type="compositionally biased region" description="Basic and acidic residues" evidence="1">
    <location>
        <begin position="44"/>
        <end position="53"/>
    </location>
</feature>
<evidence type="ECO:0000256" key="1">
    <source>
        <dbReference type="SAM" id="MobiDB-lite"/>
    </source>
</evidence>
<sequence length="83" mass="9459">MNFLPHTFTATGEPCEPDLDGYQIKAYNGHVTSALRAKRIRTGDEKALDRESFSRQNSEEFSEVQSERRTVLGGSMMSSRKRF</sequence>
<dbReference type="EMBL" id="AP017369">
    <property type="protein sequence ID" value="BAU95230.1"/>
    <property type="molecule type" value="Genomic_DNA"/>
</dbReference>
<dbReference type="KEGG" id="csur:N24_0968"/>
<name>A0A160PS91_9CORY</name>
<dbReference type="AlphaFoldDB" id="A0A160PS91"/>